<accession>A0A1I2HYX2</accession>
<dbReference type="Pfam" id="PF01051">
    <property type="entry name" value="Rep3_N"/>
    <property type="match status" value="1"/>
</dbReference>
<protein>
    <submittedName>
        <fullName evidence="3">Protein involved in initiation of plasmid replication</fullName>
    </submittedName>
</protein>
<dbReference type="AlphaFoldDB" id="A0A1I2HYX2"/>
<dbReference type="GO" id="GO:0003887">
    <property type="term" value="F:DNA-directed DNA polymerase activity"/>
    <property type="evidence" value="ECO:0007669"/>
    <property type="project" value="InterPro"/>
</dbReference>
<sequence>MKKGIEIWQDNALTVARYEMTETEKNLLYMVVAQVKPDDSESKAYQVSVKEMARITGSERLMADAYKQAARKLMTRIFETTLSDGDSLIAAFIASARFKKGTDIIEIELSRHVRPLYVDLNKKYTKVQLAAAISLNSSYAKRIYELLCMYKNMPDKTFRRGIVDLKTMLWIIDPKTGKDSYPDWTNFQRRVLDVAAREINGHTDLTFNYKPINGDRPGRGRKPVVEVEFEVFYQAKPDPAPLSNLLERLVKQFRLRPDQADTVLAMHSPETINRQLYDIQTKANDGKVKNLGSYTAKVFGLATTVKEK</sequence>
<dbReference type="Gene3D" id="1.10.10.10">
    <property type="entry name" value="Winged helix-like DNA-binding domain superfamily/Winged helix DNA-binding domain"/>
    <property type="match status" value="2"/>
</dbReference>
<dbReference type="OrthoDB" id="1428208at2"/>
<evidence type="ECO:0000256" key="1">
    <source>
        <dbReference type="ARBA" id="ARBA00038283"/>
    </source>
</evidence>
<dbReference type="Proteomes" id="UP000198598">
    <property type="component" value="Unassembled WGS sequence"/>
</dbReference>
<feature type="domain" description="Initiator Rep protein WH1" evidence="2">
    <location>
        <begin position="7"/>
        <end position="148"/>
    </location>
</feature>
<dbReference type="InterPro" id="IPR000525">
    <property type="entry name" value="Initiator_Rep_WH1"/>
</dbReference>
<gene>
    <name evidence="3" type="ORF">SAMN05216167_15011</name>
</gene>
<proteinExistence type="inferred from homology"/>
<evidence type="ECO:0000313" key="4">
    <source>
        <dbReference type="Proteomes" id="UP000198598"/>
    </source>
</evidence>
<comment type="similarity">
    <text evidence="1">Belongs to the initiator RepB protein family.</text>
</comment>
<dbReference type="SUPFAM" id="SSF46785">
    <property type="entry name" value="Winged helix' DNA-binding domain"/>
    <property type="match status" value="2"/>
</dbReference>
<evidence type="ECO:0000259" key="2">
    <source>
        <dbReference type="Pfam" id="PF01051"/>
    </source>
</evidence>
<dbReference type="Pfam" id="PF21205">
    <property type="entry name" value="Rep3_C"/>
    <property type="match status" value="1"/>
</dbReference>
<dbReference type="EMBL" id="FOLQ01000050">
    <property type="protein sequence ID" value="SFF33977.1"/>
    <property type="molecule type" value="Genomic_DNA"/>
</dbReference>
<dbReference type="GO" id="GO:0006270">
    <property type="term" value="P:DNA replication initiation"/>
    <property type="evidence" value="ECO:0007669"/>
    <property type="project" value="InterPro"/>
</dbReference>
<name>A0A1I2HYX2_9BACT</name>
<reference evidence="3 4" key="1">
    <citation type="submission" date="2016-10" db="EMBL/GenBank/DDBJ databases">
        <authorList>
            <person name="de Groot N.N."/>
        </authorList>
    </citation>
    <scope>NUCLEOTIDE SEQUENCE [LARGE SCALE GENOMIC DNA]</scope>
    <source>
        <strain evidence="3 4">DSM 26130</strain>
    </source>
</reference>
<keyword evidence="4" id="KW-1185">Reference proteome</keyword>
<evidence type="ECO:0000313" key="3">
    <source>
        <dbReference type="EMBL" id="SFF33977.1"/>
    </source>
</evidence>
<organism evidence="3 4">
    <name type="scientific">Spirosoma endophyticum</name>
    <dbReference type="NCBI Taxonomy" id="662367"/>
    <lineage>
        <taxon>Bacteria</taxon>
        <taxon>Pseudomonadati</taxon>
        <taxon>Bacteroidota</taxon>
        <taxon>Cytophagia</taxon>
        <taxon>Cytophagales</taxon>
        <taxon>Cytophagaceae</taxon>
        <taxon>Spirosoma</taxon>
    </lineage>
</organism>
<dbReference type="InterPro" id="IPR036390">
    <property type="entry name" value="WH_DNA-bd_sf"/>
</dbReference>
<dbReference type="STRING" id="662367.SAMN05216167_15011"/>
<dbReference type="RefSeq" id="WP_093835200.1">
    <property type="nucleotide sequence ID" value="NZ_FOLQ01000050.1"/>
</dbReference>
<dbReference type="InterPro" id="IPR036388">
    <property type="entry name" value="WH-like_DNA-bd_sf"/>
</dbReference>